<keyword evidence="2" id="KW-0812">Transmembrane</keyword>
<keyword evidence="2" id="KW-0472">Membrane</keyword>
<keyword evidence="2" id="KW-1133">Transmembrane helix</keyword>
<dbReference type="AlphaFoldDB" id="A0A370UDG7"/>
<keyword evidence="4" id="KW-1185">Reference proteome</keyword>
<gene>
    <name evidence="3" type="ORF">DN730_01960</name>
</gene>
<feature type="region of interest" description="Disordered" evidence="1">
    <location>
        <begin position="40"/>
        <end position="60"/>
    </location>
</feature>
<accession>A0A370UDG7</accession>
<reference evidence="3 4" key="1">
    <citation type="submission" date="2018-06" db="EMBL/GenBank/DDBJ databases">
        <title>Marinomonas sp. YLB-05 draft genome sequence.</title>
        <authorList>
            <person name="Yu L."/>
            <person name="Tang X."/>
        </authorList>
    </citation>
    <scope>NUCLEOTIDE SEQUENCE [LARGE SCALE GENOMIC DNA]</scope>
    <source>
        <strain evidence="3 4">YLB-05</strain>
    </source>
</reference>
<dbReference type="InterPro" id="IPR008621">
    <property type="entry name" value="Cbb3-typ_cyt_oxidase_comp"/>
</dbReference>
<evidence type="ECO:0000313" key="4">
    <source>
        <dbReference type="Proteomes" id="UP000254326"/>
    </source>
</evidence>
<proteinExistence type="predicted"/>
<dbReference type="OrthoDB" id="6402501at2"/>
<dbReference type="Pfam" id="PF05545">
    <property type="entry name" value="FixQ"/>
    <property type="match status" value="1"/>
</dbReference>
<evidence type="ECO:0000256" key="2">
    <source>
        <dbReference type="SAM" id="Phobius"/>
    </source>
</evidence>
<dbReference type="RefSeq" id="WP_115466424.1">
    <property type="nucleotide sequence ID" value="NZ_QKRA01000001.1"/>
</dbReference>
<evidence type="ECO:0000313" key="3">
    <source>
        <dbReference type="EMBL" id="RDL45836.1"/>
    </source>
</evidence>
<feature type="transmembrane region" description="Helical" evidence="2">
    <location>
        <begin position="6"/>
        <end position="26"/>
    </location>
</feature>
<dbReference type="EMBL" id="QKRA01000001">
    <property type="protein sequence ID" value="RDL45836.1"/>
    <property type="molecule type" value="Genomic_DNA"/>
</dbReference>
<sequence length="60" mass="6724">MDINTLRAFATPLAFIAFIAIGVWTFSKSRKKGFDEAANLPFADDDFDNQSKDSQAEDHK</sequence>
<protein>
    <submittedName>
        <fullName evidence="3">Cbb3-type cytochrome c oxidase subunit 3</fullName>
    </submittedName>
</protein>
<comment type="caution">
    <text evidence="3">The sequence shown here is derived from an EMBL/GenBank/DDBJ whole genome shotgun (WGS) entry which is preliminary data.</text>
</comment>
<name>A0A370UDG7_9GAMM</name>
<dbReference type="CDD" id="cd01324">
    <property type="entry name" value="cbb3_Oxidase_CcoQ"/>
    <property type="match status" value="1"/>
</dbReference>
<feature type="compositionally biased region" description="Basic and acidic residues" evidence="1">
    <location>
        <begin position="49"/>
        <end position="60"/>
    </location>
</feature>
<evidence type="ECO:0000256" key="1">
    <source>
        <dbReference type="SAM" id="MobiDB-lite"/>
    </source>
</evidence>
<organism evidence="3 4">
    <name type="scientific">Marinomonas piezotolerans</name>
    <dbReference type="NCBI Taxonomy" id="2213058"/>
    <lineage>
        <taxon>Bacteria</taxon>
        <taxon>Pseudomonadati</taxon>
        <taxon>Pseudomonadota</taxon>
        <taxon>Gammaproteobacteria</taxon>
        <taxon>Oceanospirillales</taxon>
        <taxon>Oceanospirillaceae</taxon>
        <taxon>Marinomonas</taxon>
    </lineage>
</organism>
<dbReference type="Proteomes" id="UP000254326">
    <property type="component" value="Unassembled WGS sequence"/>
</dbReference>